<proteinExistence type="predicted"/>
<dbReference type="EMBL" id="JPMI01000209">
    <property type="protein sequence ID" value="KFA90474.1"/>
    <property type="molecule type" value="Genomic_DNA"/>
</dbReference>
<comment type="caution">
    <text evidence="1">The sequence shown here is derived from an EMBL/GenBank/DDBJ whole genome shotgun (WGS) entry which is preliminary data.</text>
</comment>
<dbReference type="Proteomes" id="UP000028547">
    <property type="component" value="Unassembled WGS sequence"/>
</dbReference>
<evidence type="ECO:0000313" key="1">
    <source>
        <dbReference type="EMBL" id="KFA90474.1"/>
    </source>
</evidence>
<dbReference type="AlphaFoldDB" id="A0A084SPT9"/>
<dbReference type="PROSITE" id="PS51257">
    <property type="entry name" value="PROKAR_LIPOPROTEIN"/>
    <property type="match status" value="1"/>
</dbReference>
<sequence length="215" mass="22960">MKRLLLEGLLALVLLTGCEEVRQVRLTFGDEGEGLDGFLCREDDGSYLLSRAVPAGGGQVPSSLVVDFIRLGGLPGCRSGQLIRWCADHPCSVIPEHRVCIPAPLPDIASLERPEARAEIHEALRDLSGAPVSSEAPGEFIIVRVTATLEPCEALLASGGTVPALREEELVGCAYSCPVELNAIEGDVYLGFDTLTEQCAQGIRVCASGDLHWRP</sequence>
<dbReference type="RefSeq" id="WP_043402196.1">
    <property type="nucleotide sequence ID" value="NZ_JPMI01000209.1"/>
</dbReference>
<evidence type="ECO:0008006" key="3">
    <source>
        <dbReference type="Google" id="ProtNLM"/>
    </source>
</evidence>
<protein>
    <recommendedName>
        <fullName evidence="3">Lipoprotein</fullName>
    </recommendedName>
</protein>
<accession>A0A084SPT9</accession>
<evidence type="ECO:0000313" key="2">
    <source>
        <dbReference type="Proteomes" id="UP000028547"/>
    </source>
</evidence>
<gene>
    <name evidence="1" type="ORF">Q664_28205</name>
</gene>
<organism evidence="1 2">
    <name type="scientific">Archangium violaceum Cb vi76</name>
    <dbReference type="NCBI Taxonomy" id="1406225"/>
    <lineage>
        <taxon>Bacteria</taxon>
        <taxon>Pseudomonadati</taxon>
        <taxon>Myxococcota</taxon>
        <taxon>Myxococcia</taxon>
        <taxon>Myxococcales</taxon>
        <taxon>Cystobacterineae</taxon>
        <taxon>Archangiaceae</taxon>
        <taxon>Archangium</taxon>
    </lineage>
</organism>
<name>A0A084SPT9_9BACT</name>
<reference evidence="1 2" key="1">
    <citation type="submission" date="2014-07" db="EMBL/GenBank/DDBJ databases">
        <title>Draft Genome Sequence of Gephyronic Acid Producer, Cystobacter violaceus Strain Cb vi76.</title>
        <authorList>
            <person name="Stevens D.C."/>
            <person name="Young J."/>
            <person name="Carmichael R."/>
            <person name="Tan J."/>
            <person name="Taylor R.E."/>
        </authorList>
    </citation>
    <scope>NUCLEOTIDE SEQUENCE [LARGE SCALE GENOMIC DNA]</scope>
    <source>
        <strain evidence="1 2">Cb vi76</strain>
    </source>
</reference>